<dbReference type="Proteomes" id="UP001187192">
    <property type="component" value="Unassembled WGS sequence"/>
</dbReference>
<proteinExistence type="predicted"/>
<evidence type="ECO:0000313" key="3">
    <source>
        <dbReference type="Proteomes" id="UP001187192"/>
    </source>
</evidence>
<feature type="region of interest" description="Disordered" evidence="1">
    <location>
        <begin position="48"/>
        <end position="112"/>
    </location>
</feature>
<dbReference type="EMBL" id="BTGU01000116">
    <property type="protein sequence ID" value="GMN61728.1"/>
    <property type="molecule type" value="Genomic_DNA"/>
</dbReference>
<protein>
    <submittedName>
        <fullName evidence="2">Uncharacterized protein</fullName>
    </submittedName>
</protein>
<dbReference type="AlphaFoldDB" id="A0AA88J083"/>
<organism evidence="2 3">
    <name type="scientific">Ficus carica</name>
    <name type="common">Common fig</name>
    <dbReference type="NCBI Taxonomy" id="3494"/>
    <lineage>
        <taxon>Eukaryota</taxon>
        <taxon>Viridiplantae</taxon>
        <taxon>Streptophyta</taxon>
        <taxon>Embryophyta</taxon>
        <taxon>Tracheophyta</taxon>
        <taxon>Spermatophyta</taxon>
        <taxon>Magnoliopsida</taxon>
        <taxon>eudicotyledons</taxon>
        <taxon>Gunneridae</taxon>
        <taxon>Pentapetalae</taxon>
        <taxon>rosids</taxon>
        <taxon>fabids</taxon>
        <taxon>Rosales</taxon>
        <taxon>Moraceae</taxon>
        <taxon>Ficeae</taxon>
        <taxon>Ficus</taxon>
    </lineage>
</organism>
<reference evidence="2" key="1">
    <citation type="submission" date="2023-07" db="EMBL/GenBank/DDBJ databases">
        <title>draft genome sequence of fig (Ficus carica).</title>
        <authorList>
            <person name="Takahashi T."/>
            <person name="Nishimura K."/>
        </authorList>
    </citation>
    <scope>NUCLEOTIDE SEQUENCE</scope>
</reference>
<sequence>MATITSHPLSANMAPPRSRACTELATSNLRESRVLVTMAASFSISLSPSLCSRSRDPKPSTSRCEAPHHQPLYLARPKPPSREPVSANHPSREPAYTSLPGANQSPSPFPGAIYSREEMAEAGLCGVGLTEVGWRCEGAGGGWFARGRAGGDWFAQVKADGDPAIRGLWATETELIGVVVDDEFTVGGIEIEEQLGLGNHNDAAMGRTLQIRARVQGSDTAVPDLRRRGNGWG</sequence>
<evidence type="ECO:0000256" key="1">
    <source>
        <dbReference type="SAM" id="MobiDB-lite"/>
    </source>
</evidence>
<comment type="caution">
    <text evidence="2">The sequence shown here is derived from an EMBL/GenBank/DDBJ whole genome shotgun (WGS) entry which is preliminary data.</text>
</comment>
<gene>
    <name evidence="2" type="ORF">TIFTF001_030819</name>
</gene>
<accession>A0AA88J083</accession>
<evidence type="ECO:0000313" key="2">
    <source>
        <dbReference type="EMBL" id="GMN61728.1"/>
    </source>
</evidence>
<keyword evidence="3" id="KW-1185">Reference proteome</keyword>
<name>A0AA88J083_FICCA</name>